<dbReference type="Pfam" id="PF00535">
    <property type="entry name" value="Glycos_transf_2"/>
    <property type="match status" value="1"/>
</dbReference>
<comment type="catalytic activity">
    <reaction evidence="14">
        <text>N-acetyl-beta-D-glucosaminyl-(1-&gt;4)-[hyaluronan](n) + UDP-alpha-D-glucuronate = [hyaluronan](n+1) + UDP + H(+)</text>
        <dbReference type="Rhea" id="RHEA:12528"/>
        <dbReference type="Rhea" id="RHEA-COMP:12585"/>
        <dbReference type="Rhea" id="RHEA-COMP:12587"/>
        <dbReference type="ChEBI" id="CHEBI:15378"/>
        <dbReference type="ChEBI" id="CHEBI:58052"/>
        <dbReference type="ChEBI" id="CHEBI:58223"/>
        <dbReference type="ChEBI" id="CHEBI:132153"/>
        <dbReference type="ChEBI" id="CHEBI:132154"/>
        <dbReference type="EC" id="2.4.1.212"/>
    </reaction>
</comment>
<evidence type="ECO:0000256" key="13">
    <source>
        <dbReference type="ARBA" id="ARBA00047709"/>
    </source>
</evidence>
<comment type="subcellular location">
    <subcellularLocation>
        <location evidence="1">Cell membrane</location>
    </subcellularLocation>
</comment>
<comment type="similarity">
    <text evidence="3">Belongs to the NodC/HAS family.</text>
</comment>
<dbReference type="CDD" id="cd06423">
    <property type="entry name" value="CESA_like"/>
    <property type="match status" value="1"/>
</dbReference>
<keyword evidence="15" id="KW-0812">Transmembrane</keyword>
<feature type="domain" description="Glycosyltransferase 2-like" evidence="16">
    <location>
        <begin position="118"/>
        <end position="283"/>
    </location>
</feature>
<evidence type="ECO:0000256" key="11">
    <source>
        <dbReference type="ARBA" id="ARBA00042148"/>
    </source>
</evidence>
<dbReference type="Proteomes" id="UP000295560">
    <property type="component" value="Unassembled WGS sequence"/>
</dbReference>
<feature type="transmembrane region" description="Helical" evidence="15">
    <location>
        <begin position="48"/>
        <end position="67"/>
    </location>
</feature>
<feature type="transmembrane region" description="Helical" evidence="15">
    <location>
        <begin position="419"/>
        <end position="442"/>
    </location>
</feature>
<evidence type="ECO:0000256" key="2">
    <source>
        <dbReference type="ARBA" id="ARBA00004698"/>
    </source>
</evidence>
<dbReference type="PANTHER" id="PTHR22913">
    <property type="entry name" value="HYALURONAN SYNTHASE"/>
    <property type="match status" value="1"/>
</dbReference>
<organism evidence="17 18">
    <name type="scientific">Pseudonocardia endophytica</name>
    <dbReference type="NCBI Taxonomy" id="401976"/>
    <lineage>
        <taxon>Bacteria</taxon>
        <taxon>Bacillati</taxon>
        <taxon>Actinomycetota</taxon>
        <taxon>Actinomycetes</taxon>
        <taxon>Pseudonocardiales</taxon>
        <taxon>Pseudonocardiaceae</taxon>
        <taxon>Pseudonocardia</taxon>
    </lineage>
</organism>
<evidence type="ECO:0000256" key="8">
    <source>
        <dbReference type="ARBA" id="ARBA00023136"/>
    </source>
</evidence>
<dbReference type="InterPro" id="IPR001173">
    <property type="entry name" value="Glyco_trans_2-like"/>
</dbReference>
<evidence type="ECO:0000256" key="9">
    <source>
        <dbReference type="ARBA" id="ARBA00037408"/>
    </source>
</evidence>
<dbReference type="AlphaFoldDB" id="A0A4R1HMM1"/>
<dbReference type="EMBL" id="SMFZ01000002">
    <property type="protein sequence ID" value="TCK20909.1"/>
    <property type="molecule type" value="Genomic_DNA"/>
</dbReference>
<reference evidence="17 18" key="1">
    <citation type="submission" date="2019-03" db="EMBL/GenBank/DDBJ databases">
        <title>Sequencing the genomes of 1000 actinobacteria strains.</title>
        <authorList>
            <person name="Klenk H.-P."/>
        </authorList>
    </citation>
    <scope>NUCLEOTIDE SEQUENCE [LARGE SCALE GENOMIC DNA]</scope>
    <source>
        <strain evidence="17 18">DSM 44969</strain>
    </source>
</reference>
<evidence type="ECO:0000256" key="12">
    <source>
        <dbReference type="ARBA" id="ARBA00043237"/>
    </source>
</evidence>
<dbReference type="OrthoDB" id="9810303at2"/>
<comment type="caution">
    <text evidence="17">The sequence shown here is derived from an EMBL/GenBank/DDBJ whole genome shotgun (WGS) entry which is preliminary data.</text>
</comment>
<feature type="transmembrane region" description="Helical" evidence="15">
    <location>
        <begin position="73"/>
        <end position="97"/>
    </location>
</feature>
<comment type="pathway">
    <text evidence="2">Glycan biosynthesis; hyaluronan biosynthesis.</text>
</comment>
<keyword evidence="15" id="KW-1133">Transmembrane helix</keyword>
<dbReference type="GO" id="GO:0030213">
    <property type="term" value="P:hyaluronan biosynthetic process"/>
    <property type="evidence" value="ECO:0007669"/>
    <property type="project" value="TreeGrafter"/>
</dbReference>
<keyword evidence="8 15" id="KW-0472">Membrane</keyword>
<evidence type="ECO:0000313" key="18">
    <source>
        <dbReference type="Proteomes" id="UP000295560"/>
    </source>
</evidence>
<dbReference type="SUPFAM" id="SSF53448">
    <property type="entry name" value="Nucleotide-diphospho-sugar transferases"/>
    <property type="match status" value="1"/>
</dbReference>
<dbReference type="EC" id="2.4.1.212" evidence="4"/>
<dbReference type="GO" id="GO:0085029">
    <property type="term" value="P:extracellular matrix assembly"/>
    <property type="evidence" value="ECO:0007669"/>
    <property type="project" value="TreeGrafter"/>
</dbReference>
<evidence type="ECO:0000256" key="6">
    <source>
        <dbReference type="ARBA" id="ARBA00022676"/>
    </source>
</evidence>
<evidence type="ECO:0000259" key="16">
    <source>
        <dbReference type="Pfam" id="PF00535"/>
    </source>
</evidence>
<dbReference type="InterPro" id="IPR029044">
    <property type="entry name" value="Nucleotide-diphossugar_trans"/>
</dbReference>
<evidence type="ECO:0000256" key="15">
    <source>
        <dbReference type="SAM" id="Phobius"/>
    </source>
</evidence>
<keyword evidence="5" id="KW-1003">Cell membrane</keyword>
<dbReference type="GO" id="GO:0050501">
    <property type="term" value="F:hyaluronan synthase activity"/>
    <property type="evidence" value="ECO:0007669"/>
    <property type="project" value="UniProtKB-EC"/>
</dbReference>
<dbReference type="GO" id="GO:0005886">
    <property type="term" value="C:plasma membrane"/>
    <property type="evidence" value="ECO:0007669"/>
    <property type="project" value="UniProtKB-SubCell"/>
</dbReference>
<accession>A0A4R1HMM1</accession>
<evidence type="ECO:0000256" key="10">
    <source>
        <dbReference type="ARBA" id="ARBA00040508"/>
    </source>
</evidence>
<dbReference type="Gene3D" id="3.90.550.10">
    <property type="entry name" value="Spore Coat Polysaccharide Biosynthesis Protein SpsA, Chain A"/>
    <property type="match status" value="1"/>
</dbReference>
<dbReference type="RefSeq" id="WP_132429724.1">
    <property type="nucleotide sequence ID" value="NZ_SMFZ01000002.1"/>
</dbReference>
<proteinExistence type="inferred from homology"/>
<evidence type="ECO:0000256" key="1">
    <source>
        <dbReference type="ARBA" id="ARBA00004236"/>
    </source>
</evidence>
<feature type="transmembrane region" description="Helical" evidence="15">
    <location>
        <begin position="454"/>
        <end position="475"/>
    </location>
</feature>
<name>A0A4R1HMM1_PSEEN</name>
<gene>
    <name evidence="17" type="ORF">EV378_4875</name>
</gene>
<keyword evidence="7 17" id="KW-0808">Transferase</keyword>
<comment type="function">
    <text evidence="9">Glycosaminoglycan synthesis. The hyaluronic acid capsule is involved in the pathogenicity of group A Streptococci; it may be the major virulence determinant.</text>
</comment>
<keyword evidence="18" id="KW-1185">Reference proteome</keyword>
<evidence type="ECO:0000256" key="5">
    <source>
        <dbReference type="ARBA" id="ARBA00022475"/>
    </source>
</evidence>
<evidence type="ECO:0000313" key="17">
    <source>
        <dbReference type="EMBL" id="TCK20909.1"/>
    </source>
</evidence>
<evidence type="ECO:0000256" key="7">
    <source>
        <dbReference type="ARBA" id="ARBA00022679"/>
    </source>
</evidence>
<feature type="transmembrane region" description="Helical" evidence="15">
    <location>
        <begin position="392"/>
        <end position="413"/>
    </location>
</feature>
<evidence type="ECO:0000256" key="4">
    <source>
        <dbReference type="ARBA" id="ARBA00012207"/>
    </source>
</evidence>
<sequence>MTGSVTAHRAERAADTTRLALPEVRSGRARAVLACYARRPLDRAGPRPALAVLAIAPLTMILAWKVANLSGDAWLGVYGIAVLSALVLTLVVAFGYYTDPSQDRAARALTVDELPPVSFLVAVKDEVHDIEACVRSMAASRYPRLEIVVVDDASTDGTAEVLDRLAAQLPVRVLHLPVNVGKKRALTRAFDETSGPVVVFTDSDCVVSPDAVEHAVRAIVAHPDIGAVSGHGRALNAGTNLLTRTQDVWYDGQFGVAKAAESVFGSVSCVSGPLAAFRREAVAAYMPAWAADRFCGAEFRFATDRQLTGYVLGQYWVGGRLRRRYPAPEGSPAPAPDRAWRVEYVRSARVRTIVPSSVRSFLRQQVRWKKSFLRNLFFTGAFQWRRGPVPAAVFYGHVFWVLLAPVMAFRHLVWLPWHGMWLLGALYLVGVLFKGGVWTVAYRRQNPGCPAWRYRPLMSVVSSLFLSWILPYSALTLRRGVWCRR</sequence>
<evidence type="ECO:0000256" key="14">
    <source>
        <dbReference type="ARBA" id="ARBA00048168"/>
    </source>
</evidence>
<evidence type="ECO:0000256" key="3">
    <source>
        <dbReference type="ARBA" id="ARBA00006782"/>
    </source>
</evidence>
<keyword evidence="6" id="KW-0328">Glycosyltransferase</keyword>
<comment type="catalytic activity">
    <reaction evidence="13">
        <text>[hyaluronan](n) + UDP-N-acetyl-alpha-D-glucosamine = N-acetyl-beta-D-glucosaminyl-(1-&gt;4)-[hyaluronan](n) + UDP + H(+)</text>
        <dbReference type="Rhea" id="RHEA:20465"/>
        <dbReference type="Rhea" id="RHEA-COMP:12583"/>
        <dbReference type="Rhea" id="RHEA-COMP:12585"/>
        <dbReference type="ChEBI" id="CHEBI:15378"/>
        <dbReference type="ChEBI" id="CHEBI:57705"/>
        <dbReference type="ChEBI" id="CHEBI:58223"/>
        <dbReference type="ChEBI" id="CHEBI:132153"/>
        <dbReference type="ChEBI" id="CHEBI:132154"/>
        <dbReference type="EC" id="2.4.1.212"/>
    </reaction>
</comment>
<protein>
    <recommendedName>
        <fullName evidence="10">Hyaluronan synthase</fullName>
        <ecNumber evidence="4">2.4.1.212</ecNumber>
    </recommendedName>
    <alternativeName>
        <fullName evidence="12">Hyaluronate synthase</fullName>
    </alternativeName>
    <alternativeName>
        <fullName evidence="11">Hyaluronic acid synthase</fullName>
    </alternativeName>
</protein>
<dbReference type="PANTHER" id="PTHR22913:SF12">
    <property type="entry name" value="MANNURONAN SYNTHASE"/>
    <property type="match status" value="1"/>
</dbReference>